<dbReference type="Pfam" id="PF21478">
    <property type="entry name" value="GcvP2_C"/>
    <property type="match status" value="1"/>
</dbReference>
<sequence>MEGVRPTGPAGAMPQARTRLETEDPPLLFEQGAPGRQGYQLPGLDVPERPLTDLLPVSSLRRRPLELPELSEVEVIRHFTGLSRRNHAVDVGFYPLGSCTMKYNPKVNEEVAALPGFSRIHPYQPEETVQGALELMWRLERYLCEIAGLSRATLQPAAGAHGELTGLLLIKAYHRDRGQHEQRREIVVPDSAHGTNPASVTMSGYRMVQVPSDARGGVDVAALRGLVGPQTAGLMLTNPNTLGLFDENILEIAEIVHQAGGLLYYDGANANAILGISRPGDMGFDIVHFNLHKTFSTPHGGGGPGAGPIAVREFLVPFLPVPLVGFDGERYFLDYDVPKSIGRVRSFYGNFGVLVKAYAYIRALGPEGLRRVSEAAVLNANYLMRLLAEEYHLPYDRHCKHEFVVSAVRQKAKGVRAGDIAKRILDFGMHAPTVYFPLIVEEALMVEPTETETKQTLDRFAAVMRQIAREAEEAPEIVTSAPHRTPVRRLDEVTAAREPKLCFPAS</sequence>
<accession>A0ABZ1BWB6</accession>
<name>A0ABZ1BWB6_9FIRM</name>
<comment type="function">
    <text evidence="2 6">The glycine cleavage system catalyzes the degradation of glycine. The P protein binds the alpha-amino group of glycine through its pyridoxal phosphate cofactor; CO(2) is released and the remaining methylamine moiety is then transferred to the lipoamide cofactor of the H protein.</text>
</comment>
<dbReference type="InterPro" id="IPR020581">
    <property type="entry name" value="GDC_P"/>
</dbReference>
<comment type="subunit">
    <text evidence="6">The glycine cleavage system is composed of four proteins: P, T, L and H. In this organism, the P 'protein' is a heterodimer of two subunits.</text>
</comment>
<evidence type="ECO:0000259" key="9">
    <source>
        <dbReference type="Pfam" id="PF21478"/>
    </source>
</evidence>
<feature type="region of interest" description="Disordered" evidence="7">
    <location>
        <begin position="1"/>
        <end position="24"/>
    </location>
</feature>
<dbReference type="InterPro" id="IPR049316">
    <property type="entry name" value="GDC-P_C"/>
</dbReference>
<evidence type="ECO:0000256" key="4">
    <source>
        <dbReference type="ARBA" id="ARBA00023002"/>
    </source>
</evidence>
<dbReference type="HAMAP" id="MF_00713">
    <property type="entry name" value="GcvPB"/>
    <property type="match status" value="1"/>
</dbReference>
<dbReference type="Pfam" id="PF02347">
    <property type="entry name" value="GDC-P"/>
    <property type="match status" value="1"/>
</dbReference>
<evidence type="ECO:0000256" key="2">
    <source>
        <dbReference type="ARBA" id="ARBA00003788"/>
    </source>
</evidence>
<dbReference type="Gene3D" id="3.40.640.10">
    <property type="entry name" value="Type I PLP-dependent aspartate aminotransferase-like (Major domain)"/>
    <property type="match status" value="1"/>
</dbReference>
<dbReference type="NCBIfam" id="NF003346">
    <property type="entry name" value="PRK04366.1"/>
    <property type="match status" value="1"/>
</dbReference>
<feature type="domain" description="Glycine dehydrogenase C-terminal" evidence="9">
    <location>
        <begin position="373"/>
        <end position="474"/>
    </location>
</feature>
<proteinExistence type="inferred from homology"/>
<evidence type="ECO:0000256" key="1">
    <source>
        <dbReference type="ARBA" id="ARBA00001933"/>
    </source>
</evidence>
<evidence type="ECO:0000313" key="10">
    <source>
        <dbReference type="EMBL" id="WRP17096.1"/>
    </source>
</evidence>
<comment type="catalytic activity">
    <reaction evidence="5 6">
        <text>N(6)-[(R)-lipoyl]-L-lysyl-[glycine-cleavage complex H protein] + glycine + H(+) = N(6)-[(R)-S(8)-aminomethyldihydrolipoyl]-L-lysyl-[glycine-cleavage complex H protein] + CO2</text>
        <dbReference type="Rhea" id="RHEA:24304"/>
        <dbReference type="Rhea" id="RHEA-COMP:10494"/>
        <dbReference type="Rhea" id="RHEA-COMP:10495"/>
        <dbReference type="ChEBI" id="CHEBI:15378"/>
        <dbReference type="ChEBI" id="CHEBI:16526"/>
        <dbReference type="ChEBI" id="CHEBI:57305"/>
        <dbReference type="ChEBI" id="CHEBI:83099"/>
        <dbReference type="ChEBI" id="CHEBI:83143"/>
        <dbReference type="EC" id="1.4.4.2"/>
    </reaction>
</comment>
<organism evidence="10 11">
    <name type="scientific">Carboxydichorda subterranea</name>
    <dbReference type="NCBI Taxonomy" id="3109565"/>
    <lineage>
        <taxon>Bacteria</taxon>
        <taxon>Bacillati</taxon>
        <taxon>Bacillota</taxon>
        <taxon>Limnochordia</taxon>
        <taxon>Limnochordales</taxon>
        <taxon>Geochordaceae</taxon>
        <taxon>Carboxydichorda</taxon>
    </lineage>
</organism>
<gene>
    <name evidence="6 10" type="primary">gcvPB</name>
    <name evidence="10" type="ORF">U7230_13560</name>
</gene>
<dbReference type="InterPro" id="IPR049315">
    <property type="entry name" value="GDC-P_N"/>
</dbReference>
<comment type="similarity">
    <text evidence="6">Belongs to the GcvP family. C-terminal subunit subfamily.</text>
</comment>
<dbReference type="InterPro" id="IPR015421">
    <property type="entry name" value="PyrdxlP-dep_Trfase_major"/>
</dbReference>
<comment type="cofactor">
    <cofactor evidence="1 6">
        <name>pyridoxal 5'-phosphate</name>
        <dbReference type="ChEBI" id="CHEBI:597326"/>
    </cofactor>
</comment>
<dbReference type="Gene3D" id="3.90.1150.10">
    <property type="entry name" value="Aspartate Aminotransferase, domain 1"/>
    <property type="match status" value="1"/>
</dbReference>
<dbReference type="InterPro" id="IPR015424">
    <property type="entry name" value="PyrdxlP-dep_Trfase"/>
</dbReference>
<evidence type="ECO:0000313" key="11">
    <source>
        <dbReference type="Proteomes" id="UP001332192"/>
    </source>
</evidence>
<dbReference type="Proteomes" id="UP001332192">
    <property type="component" value="Chromosome"/>
</dbReference>
<evidence type="ECO:0000256" key="7">
    <source>
        <dbReference type="SAM" id="MobiDB-lite"/>
    </source>
</evidence>
<keyword evidence="3 6" id="KW-0663">Pyridoxal phosphate</keyword>
<evidence type="ECO:0000256" key="6">
    <source>
        <dbReference type="HAMAP-Rule" id="MF_00713"/>
    </source>
</evidence>
<dbReference type="EC" id="1.4.4.2" evidence="6"/>
<dbReference type="Gene3D" id="6.20.440.10">
    <property type="match status" value="1"/>
</dbReference>
<feature type="domain" description="Glycine cleavage system P-protein N-terminal" evidence="8">
    <location>
        <begin position="62"/>
        <end position="326"/>
    </location>
</feature>
<keyword evidence="11" id="KW-1185">Reference proteome</keyword>
<feature type="modified residue" description="N6-(pyridoxal phosphate)lysine" evidence="6">
    <location>
        <position position="293"/>
    </location>
</feature>
<dbReference type="InterPro" id="IPR023012">
    <property type="entry name" value="GcvPB"/>
</dbReference>
<dbReference type="InterPro" id="IPR015422">
    <property type="entry name" value="PyrdxlP-dep_Trfase_small"/>
</dbReference>
<keyword evidence="4 6" id="KW-0560">Oxidoreductase</keyword>
<dbReference type="EMBL" id="CP141615">
    <property type="protein sequence ID" value="WRP17096.1"/>
    <property type="molecule type" value="Genomic_DNA"/>
</dbReference>
<dbReference type="PANTHER" id="PTHR11773:SF1">
    <property type="entry name" value="GLYCINE DEHYDROGENASE (DECARBOXYLATING), MITOCHONDRIAL"/>
    <property type="match status" value="1"/>
</dbReference>
<dbReference type="CDD" id="cd00613">
    <property type="entry name" value="GDC-P"/>
    <property type="match status" value="1"/>
</dbReference>
<evidence type="ECO:0000259" key="8">
    <source>
        <dbReference type="Pfam" id="PF02347"/>
    </source>
</evidence>
<dbReference type="GO" id="GO:0004375">
    <property type="term" value="F:glycine dehydrogenase (decarboxylating) activity"/>
    <property type="evidence" value="ECO:0007669"/>
    <property type="project" value="UniProtKB-EC"/>
</dbReference>
<reference evidence="10 11" key="1">
    <citation type="journal article" date="2024" name="Front. Microbiol.">
        <title>Novel thermophilic genera Geochorda gen. nov. and Carboxydochorda gen. nov. from the deep terrestrial subsurface reveal the ecophysiological diversity in the class Limnochordia.</title>
        <authorList>
            <person name="Karnachuk O.V."/>
            <person name="Lukina A.P."/>
            <person name="Avakyan M.R."/>
            <person name="Kadnikov V.V."/>
            <person name="Begmatov S."/>
            <person name="Beletsky A.V."/>
            <person name="Vlasova K.G."/>
            <person name="Novikov A.A."/>
            <person name="Shcherbakova V.A."/>
            <person name="Mardanov A.V."/>
            <person name="Ravin N.V."/>
        </authorList>
    </citation>
    <scope>NUCLEOTIDE SEQUENCE [LARGE SCALE GENOMIC DNA]</scope>
    <source>
        <strain evidence="10 11">L945</strain>
    </source>
</reference>
<evidence type="ECO:0000256" key="3">
    <source>
        <dbReference type="ARBA" id="ARBA00022898"/>
    </source>
</evidence>
<protein>
    <recommendedName>
        <fullName evidence="6">Probable glycine dehydrogenase (decarboxylating) subunit 2</fullName>
        <ecNumber evidence="6">1.4.4.2</ecNumber>
    </recommendedName>
    <alternativeName>
        <fullName evidence="6">Glycine cleavage system P-protein subunit 2</fullName>
    </alternativeName>
    <alternativeName>
        <fullName evidence="6">Glycine decarboxylase subunit 2</fullName>
    </alternativeName>
    <alternativeName>
        <fullName evidence="6">Glycine dehydrogenase (aminomethyl-transferring) subunit 2</fullName>
    </alternativeName>
</protein>
<evidence type="ECO:0000256" key="5">
    <source>
        <dbReference type="ARBA" id="ARBA00049026"/>
    </source>
</evidence>
<dbReference type="SUPFAM" id="SSF53383">
    <property type="entry name" value="PLP-dependent transferases"/>
    <property type="match status" value="1"/>
</dbReference>
<dbReference type="PANTHER" id="PTHR11773">
    <property type="entry name" value="GLYCINE DEHYDROGENASE, DECARBOXYLATING"/>
    <property type="match status" value="1"/>
</dbReference>